<keyword evidence="3 5" id="KW-1133">Transmembrane helix</keyword>
<evidence type="ECO:0000256" key="1">
    <source>
        <dbReference type="ARBA" id="ARBA00004651"/>
    </source>
</evidence>
<dbReference type="InterPro" id="IPR011701">
    <property type="entry name" value="MFS"/>
</dbReference>
<organism evidence="7 8">
    <name type="scientific">Roseiflexus castenholzii (strain DSM 13941 / HLO8)</name>
    <dbReference type="NCBI Taxonomy" id="383372"/>
    <lineage>
        <taxon>Bacteria</taxon>
        <taxon>Bacillati</taxon>
        <taxon>Chloroflexota</taxon>
        <taxon>Chloroflexia</taxon>
        <taxon>Chloroflexales</taxon>
        <taxon>Roseiflexineae</taxon>
        <taxon>Roseiflexaceae</taxon>
        <taxon>Roseiflexus</taxon>
    </lineage>
</organism>
<feature type="transmembrane region" description="Helical" evidence="5">
    <location>
        <begin position="42"/>
        <end position="63"/>
    </location>
</feature>
<dbReference type="PANTHER" id="PTHR43129:SF1">
    <property type="entry name" value="FOSMIDOMYCIN RESISTANCE PROTEIN"/>
    <property type="match status" value="1"/>
</dbReference>
<feature type="transmembrane region" description="Helical" evidence="5">
    <location>
        <begin position="203"/>
        <end position="221"/>
    </location>
</feature>
<proteinExistence type="predicted"/>
<keyword evidence="4 5" id="KW-0472">Membrane</keyword>
<evidence type="ECO:0000313" key="7">
    <source>
        <dbReference type="EMBL" id="ABU58564.1"/>
    </source>
</evidence>
<dbReference type="InterPro" id="IPR020846">
    <property type="entry name" value="MFS_dom"/>
</dbReference>
<evidence type="ECO:0000256" key="2">
    <source>
        <dbReference type="ARBA" id="ARBA00022692"/>
    </source>
</evidence>
<dbReference type="PROSITE" id="PS50850">
    <property type="entry name" value="MFS"/>
    <property type="match status" value="1"/>
</dbReference>
<feature type="domain" description="Major facilitator superfamily (MFS) profile" evidence="6">
    <location>
        <begin position="9"/>
        <end position="383"/>
    </location>
</feature>
<sequence length="394" mass="39490">MPSVFKNRLLLSISAGHFAVDVLNSVVPVLLAALAAPLALSNAQIGLALTLHIFAGALSQPLFGWLADRFSNRPAALAGVGVAWMAVCLAAISVSMNWTLIVLLVGLMALGSGLFHPIGTASAAASAPARAASATAIFFFSGQLGLSLGPLLGGALLGVTNGALPILALTALALVPAVFLFAAPRPVIPVGGTTRAAHAAVRVGVAILAAFVVLVALRSSIQSVFMSFLPKLFADRGWEPVAYGAIAGIFMFAAAIGNIIAGDIADRFGMRAATIWPLLVSVPAGLTCLWSPSPLTAFIACGVAGMVIGGQHSVLVVHAQRLLPVRQGFAAGLILGFTFATGGIGTALVGALADVVGLLPAMQGAVLLALPAAALALTLPGRESVTAVAAAAEA</sequence>
<dbReference type="eggNOG" id="COG2814">
    <property type="taxonomic scope" value="Bacteria"/>
</dbReference>
<dbReference type="Gene3D" id="1.20.1250.20">
    <property type="entry name" value="MFS general substrate transporter like domains"/>
    <property type="match status" value="2"/>
</dbReference>
<dbReference type="PANTHER" id="PTHR43129">
    <property type="entry name" value="FOSMIDOMYCIN RESISTANCE PROTEIN"/>
    <property type="match status" value="1"/>
</dbReference>
<feature type="transmembrane region" description="Helical" evidence="5">
    <location>
        <begin position="358"/>
        <end position="379"/>
    </location>
</feature>
<feature type="transmembrane region" description="Helical" evidence="5">
    <location>
        <begin position="297"/>
        <end position="317"/>
    </location>
</feature>
<gene>
    <name evidence="7" type="ordered locus">Rcas_2484</name>
</gene>
<accession>A7NM09</accession>
<evidence type="ECO:0000256" key="4">
    <source>
        <dbReference type="ARBA" id="ARBA00023136"/>
    </source>
</evidence>
<dbReference type="SUPFAM" id="SSF103473">
    <property type="entry name" value="MFS general substrate transporter"/>
    <property type="match status" value="1"/>
</dbReference>
<dbReference type="RefSeq" id="WP_012120988.1">
    <property type="nucleotide sequence ID" value="NC_009767.1"/>
</dbReference>
<dbReference type="Proteomes" id="UP000000263">
    <property type="component" value="Chromosome"/>
</dbReference>
<evidence type="ECO:0000313" key="8">
    <source>
        <dbReference type="Proteomes" id="UP000000263"/>
    </source>
</evidence>
<reference evidence="7 8" key="1">
    <citation type="submission" date="2007-08" db="EMBL/GenBank/DDBJ databases">
        <title>Complete sequence of Roseiflexus castenholzii DSM 13941.</title>
        <authorList>
            <consortium name="US DOE Joint Genome Institute"/>
            <person name="Copeland A."/>
            <person name="Lucas S."/>
            <person name="Lapidus A."/>
            <person name="Barry K."/>
            <person name="Glavina del Rio T."/>
            <person name="Dalin E."/>
            <person name="Tice H."/>
            <person name="Pitluck S."/>
            <person name="Thompson L.S."/>
            <person name="Brettin T."/>
            <person name="Bruce D."/>
            <person name="Detter J.C."/>
            <person name="Han C."/>
            <person name="Tapia R."/>
            <person name="Schmutz J."/>
            <person name="Larimer F."/>
            <person name="Land M."/>
            <person name="Hauser L."/>
            <person name="Kyrpides N."/>
            <person name="Mikhailova N."/>
            <person name="Bryant D.A."/>
            <person name="Hanada S."/>
            <person name="Tsukatani Y."/>
            <person name="Richardson P."/>
        </authorList>
    </citation>
    <scope>NUCLEOTIDE SEQUENCE [LARGE SCALE GENOMIC DNA]</scope>
    <source>
        <strain evidence="8">DSM 13941 / HLO8</strain>
    </source>
</reference>
<feature type="transmembrane region" description="Helical" evidence="5">
    <location>
        <begin position="100"/>
        <end position="124"/>
    </location>
</feature>
<feature type="transmembrane region" description="Helical" evidence="5">
    <location>
        <begin position="136"/>
        <end position="157"/>
    </location>
</feature>
<dbReference type="InterPro" id="IPR036259">
    <property type="entry name" value="MFS_trans_sf"/>
</dbReference>
<name>A7NM09_ROSCS</name>
<evidence type="ECO:0000256" key="3">
    <source>
        <dbReference type="ARBA" id="ARBA00022989"/>
    </source>
</evidence>
<feature type="transmembrane region" description="Helical" evidence="5">
    <location>
        <begin position="75"/>
        <end position="94"/>
    </location>
</feature>
<evidence type="ECO:0000259" key="6">
    <source>
        <dbReference type="PROSITE" id="PS50850"/>
    </source>
</evidence>
<feature type="transmembrane region" description="Helical" evidence="5">
    <location>
        <begin position="329"/>
        <end position="352"/>
    </location>
</feature>
<dbReference type="HOGENOM" id="CLU_040537_1_1_0"/>
<evidence type="ECO:0000256" key="5">
    <source>
        <dbReference type="SAM" id="Phobius"/>
    </source>
</evidence>
<feature type="transmembrane region" description="Helical" evidence="5">
    <location>
        <begin position="163"/>
        <end position="182"/>
    </location>
</feature>
<comment type="subcellular location">
    <subcellularLocation>
        <location evidence="1">Cell membrane</location>
        <topology evidence="1">Multi-pass membrane protein</topology>
    </subcellularLocation>
</comment>
<feature type="transmembrane region" description="Helical" evidence="5">
    <location>
        <begin position="273"/>
        <end position="291"/>
    </location>
</feature>
<feature type="transmembrane region" description="Helical" evidence="5">
    <location>
        <begin position="241"/>
        <end position="261"/>
    </location>
</feature>
<keyword evidence="8" id="KW-1185">Reference proteome</keyword>
<dbReference type="AlphaFoldDB" id="A7NM09"/>
<dbReference type="EMBL" id="CP000804">
    <property type="protein sequence ID" value="ABU58564.1"/>
    <property type="molecule type" value="Genomic_DNA"/>
</dbReference>
<dbReference type="GO" id="GO:0005886">
    <property type="term" value="C:plasma membrane"/>
    <property type="evidence" value="ECO:0007669"/>
    <property type="project" value="UniProtKB-SubCell"/>
</dbReference>
<dbReference type="Pfam" id="PF07690">
    <property type="entry name" value="MFS_1"/>
    <property type="match status" value="2"/>
</dbReference>
<dbReference type="GO" id="GO:0022857">
    <property type="term" value="F:transmembrane transporter activity"/>
    <property type="evidence" value="ECO:0007669"/>
    <property type="project" value="InterPro"/>
</dbReference>
<protein>
    <submittedName>
        <fullName evidence="7">Major facilitator superfamily MFS_1</fullName>
    </submittedName>
</protein>
<dbReference type="KEGG" id="rca:Rcas_2484"/>
<keyword evidence="2 5" id="KW-0812">Transmembrane</keyword>